<comment type="caution">
    <text evidence="1">The sequence shown here is derived from an EMBL/GenBank/DDBJ whole genome shotgun (WGS) entry which is preliminary data.</text>
</comment>
<dbReference type="SUPFAM" id="SSF56219">
    <property type="entry name" value="DNase I-like"/>
    <property type="match status" value="1"/>
</dbReference>
<protein>
    <submittedName>
        <fullName evidence="1">Uncharacterized protein</fullName>
    </submittedName>
</protein>
<dbReference type="PANTHER" id="PTHR33710:SF71">
    <property type="entry name" value="ENDONUCLEASE_EXONUCLEASE_PHOSPHATASE DOMAIN-CONTAINING PROTEIN"/>
    <property type="match status" value="1"/>
</dbReference>
<evidence type="ECO:0000313" key="1">
    <source>
        <dbReference type="EMBL" id="KAG5607821.1"/>
    </source>
</evidence>
<reference evidence="1 2" key="1">
    <citation type="submission" date="2020-09" db="EMBL/GenBank/DDBJ databases">
        <title>De no assembly of potato wild relative species, Solanum commersonii.</title>
        <authorList>
            <person name="Cho K."/>
        </authorList>
    </citation>
    <scope>NUCLEOTIDE SEQUENCE [LARGE SCALE GENOMIC DNA]</scope>
    <source>
        <strain evidence="1">LZ3.2</strain>
        <tissue evidence="1">Leaf</tissue>
    </source>
</reference>
<organism evidence="1 2">
    <name type="scientific">Solanum commersonii</name>
    <name type="common">Commerson's wild potato</name>
    <name type="synonym">Commerson's nightshade</name>
    <dbReference type="NCBI Taxonomy" id="4109"/>
    <lineage>
        <taxon>Eukaryota</taxon>
        <taxon>Viridiplantae</taxon>
        <taxon>Streptophyta</taxon>
        <taxon>Embryophyta</taxon>
        <taxon>Tracheophyta</taxon>
        <taxon>Spermatophyta</taxon>
        <taxon>Magnoliopsida</taxon>
        <taxon>eudicotyledons</taxon>
        <taxon>Gunneridae</taxon>
        <taxon>Pentapetalae</taxon>
        <taxon>asterids</taxon>
        <taxon>lamiids</taxon>
        <taxon>Solanales</taxon>
        <taxon>Solanaceae</taxon>
        <taxon>Solanoideae</taxon>
        <taxon>Solaneae</taxon>
        <taxon>Solanum</taxon>
    </lineage>
</organism>
<dbReference type="AlphaFoldDB" id="A0A9J5Z6F9"/>
<dbReference type="Proteomes" id="UP000824120">
    <property type="component" value="Chromosome 5"/>
</dbReference>
<accession>A0A9J5Z6F9</accession>
<keyword evidence="2" id="KW-1185">Reference proteome</keyword>
<proteinExistence type="predicted"/>
<evidence type="ECO:0000313" key="2">
    <source>
        <dbReference type="Proteomes" id="UP000824120"/>
    </source>
</evidence>
<dbReference type="PANTHER" id="PTHR33710">
    <property type="entry name" value="BNAC02G09200D PROTEIN"/>
    <property type="match status" value="1"/>
</dbReference>
<dbReference type="InterPro" id="IPR036691">
    <property type="entry name" value="Endo/exonu/phosph_ase_sf"/>
</dbReference>
<dbReference type="EMBL" id="JACXVP010000005">
    <property type="protein sequence ID" value="KAG5607821.1"/>
    <property type="molecule type" value="Genomic_DNA"/>
</dbReference>
<name>A0A9J5Z6F9_SOLCO</name>
<gene>
    <name evidence="1" type="ORF">H5410_029313</name>
</gene>
<dbReference type="Gene3D" id="3.60.10.10">
    <property type="entry name" value="Endonuclease/exonuclease/phosphatase"/>
    <property type="match status" value="1"/>
</dbReference>
<sequence>MEGHENLSEVTKESLTSLKTLATQFLEAFSAWELVDSNLGNQLQEVGESSKLPENVDVEQSLQIQQIHDVEPVSTNMSGIQQDARGEASQWINAHIMELSATYGECAMLKWKVDVYCLQETKVTKEMDSLAKHETMAQQVDAMWVYGNKWKGSLVKVGQFSITYKFEAMQDSFSWFLTGVYAPHIRSEKLECWEEVEAVKELCEGPWVTWTSTLSEPWQKGKWIDEMKLHDPYLCRENFTWFRGPNHHSATRLDRFLYSIEWEEFFKNTKQMVMPRVTSDHCLILLQCGDWLKQRSYFKFENWWLEIDGFRELVHKWWNEFEFEVKDAEEKNHRPEQISMWELDTKKRNLLAKLADIDLVQDTRALNEDEMMGYNNIIYFQRMATAHKRYNAIDKLVISGEDIKDPDQIKVSMIEFYKNLYSESENWRPSFEIAKLS</sequence>
<dbReference type="OrthoDB" id="852204at2759"/>